<dbReference type="Pfam" id="PF13439">
    <property type="entry name" value="Glyco_transf_4"/>
    <property type="match status" value="1"/>
</dbReference>
<dbReference type="InterPro" id="IPR001296">
    <property type="entry name" value="Glyco_trans_1"/>
</dbReference>
<dbReference type="AlphaFoldDB" id="A0A927WEF4"/>
<accession>A0A927WEF4</accession>
<organism evidence="3 4">
    <name type="scientific">Clostridium sulfidigenes</name>
    <dbReference type="NCBI Taxonomy" id="318464"/>
    <lineage>
        <taxon>Bacteria</taxon>
        <taxon>Bacillati</taxon>
        <taxon>Bacillota</taxon>
        <taxon>Clostridia</taxon>
        <taxon>Eubacteriales</taxon>
        <taxon>Clostridiaceae</taxon>
        <taxon>Clostridium</taxon>
    </lineage>
</organism>
<dbReference type="EMBL" id="SVCM01000189">
    <property type="protein sequence ID" value="MBE6061660.1"/>
    <property type="molecule type" value="Genomic_DNA"/>
</dbReference>
<feature type="domain" description="Glycosyltransferase subfamily 4-like N-terminal" evidence="2">
    <location>
        <begin position="14"/>
        <end position="169"/>
    </location>
</feature>
<evidence type="ECO:0000259" key="1">
    <source>
        <dbReference type="Pfam" id="PF00534"/>
    </source>
</evidence>
<sequence length="368" mass="42556">MKRCLHILPMNKLSGAEKMVLLICKNLNNYQSVVLCGGDKLKKSFEDNNINSYSLSFSKKHILKNIKYLKNIIRDNDIKIVHAHDNNASIHAYLVKSIYGVDIRVISHIHSCYPWINSNGLKSSIDKLLRPKYDYNITCGKVVYDFYKENTNYLNKEKISILSNAMDVEEIINFKSNKREWIATKYNIPQNVKVIGFVGRIDEEKGLIPFIKEFNNYKENFKDTKILIIGSGSQEEEIKAMSKKLELGEFFIFTGFQENVYDFFPIIDVFFLPSLYEGLPMVILEAMAFGIPVVAMDVGSISEVINSHRGRLIKPGDYRSFMEELRNLKEDKQLRINLGENGREFIKANHNIKNYCNKIEKVYDSISK</sequence>
<dbReference type="GO" id="GO:0016757">
    <property type="term" value="F:glycosyltransferase activity"/>
    <property type="evidence" value="ECO:0007669"/>
    <property type="project" value="InterPro"/>
</dbReference>
<dbReference type="Pfam" id="PF00534">
    <property type="entry name" value="Glycos_transf_1"/>
    <property type="match status" value="1"/>
</dbReference>
<evidence type="ECO:0000259" key="2">
    <source>
        <dbReference type="Pfam" id="PF13439"/>
    </source>
</evidence>
<proteinExistence type="predicted"/>
<comment type="caution">
    <text evidence="3">The sequence shown here is derived from an EMBL/GenBank/DDBJ whole genome shotgun (WGS) entry which is preliminary data.</text>
</comment>
<feature type="domain" description="Glycosyl transferase family 1" evidence="1">
    <location>
        <begin position="183"/>
        <end position="344"/>
    </location>
</feature>
<dbReference type="Gene3D" id="3.40.50.2000">
    <property type="entry name" value="Glycogen Phosphorylase B"/>
    <property type="match status" value="2"/>
</dbReference>
<dbReference type="SUPFAM" id="SSF53756">
    <property type="entry name" value="UDP-Glycosyltransferase/glycogen phosphorylase"/>
    <property type="match status" value="1"/>
</dbReference>
<gene>
    <name evidence="3" type="ORF">E7215_16075</name>
</gene>
<dbReference type="InterPro" id="IPR028098">
    <property type="entry name" value="Glyco_trans_4-like_N"/>
</dbReference>
<evidence type="ECO:0000313" key="3">
    <source>
        <dbReference type="EMBL" id="MBE6061660.1"/>
    </source>
</evidence>
<dbReference type="PANTHER" id="PTHR45947:SF3">
    <property type="entry name" value="SULFOQUINOVOSYL TRANSFERASE SQD2"/>
    <property type="match status" value="1"/>
</dbReference>
<name>A0A927WEF4_9CLOT</name>
<dbReference type="Proteomes" id="UP000768462">
    <property type="component" value="Unassembled WGS sequence"/>
</dbReference>
<protein>
    <submittedName>
        <fullName evidence="3">Glycosyltransferase</fullName>
    </submittedName>
</protein>
<dbReference type="InterPro" id="IPR050194">
    <property type="entry name" value="Glycosyltransferase_grp1"/>
</dbReference>
<dbReference type="PANTHER" id="PTHR45947">
    <property type="entry name" value="SULFOQUINOVOSYL TRANSFERASE SQD2"/>
    <property type="match status" value="1"/>
</dbReference>
<reference evidence="3" key="1">
    <citation type="submission" date="2019-04" db="EMBL/GenBank/DDBJ databases">
        <title>Evolution of Biomass-Degrading Anaerobic Consortia Revealed by Metagenomics.</title>
        <authorList>
            <person name="Peng X."/>
        </authorList>
    </citation>
    <scope>NUCLEOTIDE SEQUENCE</scope>
    <source>
        <strain evidence="3">SIG254</strain>
    </source>
</reference>
<evidence type="ECO:0000313" key="4">
    <source>
        <dbReference type="Proteomes" id="UP000768462"/>
    </source>
</evidence>